<name>A0ACB7SBN6_HYAAI</name>
<accession>A0ACB7SBN6</accession>
<evidence type="ECO:0000313" key="2">
    <source>
        <dbReference type="Proteomes" id="UP000821845"/>
    </source>
</evidence>
<gene>
    <name evidence="1" type="ORF">HPB50_002887</name>
</gene>
<reference evidence="1" key="1">
    <citation type="submission" date="2020-05" db="EMBL/GenBank/DDBJ databases">
        <title>Large-scale comparative analyses of tick genomes elucidate their genetic diversity and vector capacities.</title>
        <authorList>
            <person name="Jia N."/>
            <person name="Wang J."/>
            <person name="Shi W."/>
            <person name="Du L."/>
            <person name="Sun Y."/>
            <person name="Zhan W."/>
            <person name="Jiang J."/>
            <person name="Wang Q."/>
            <person name="Zhang B."/>
            <person name="Ji P."/>
            <person name="Sakyi L.B."/>
            <person name="Cui X."/>
            <person name="Yuan T."/>
            <person name="Jiang B."/>
            <person name="Yang W."/>
            <person name="Lam T.T.-Y."/>
            <person name="Chang Q."/>
            <person name="Ding S."/>
            <person name="Wang X."/>
            <person name="Zhu J."/>
            <person name="Ruan X."/>
            <person name="Zhao L."/>
            <person name="Wei J."/>
            <person name="Que T."/>
            <person name="Du C."/>
            <person name="Cheng J."/>
            <person name="Dai P."/>
            <person name="Han X."/>
            <person name="Huang E."/>
            <person name="Gao Y."/>
            <person name="Liu J."/>
            <person name="Shao H."/>
            <person name="Ye R."/>
            <person name="Li L."/>
            <person name="Wei W."/>
            <person name="Wang X."/>
            <person name="Wang C."/>
            <person name="Yang T."/>
            <person name="Huo Q."/>
            <person name="Li W."/>
            <person name="Guo W."/>
            <person name="Chen H."/>
            <person name="Zhou L."/>
            <person name="Ni X."/>
            <person name="Tian J."/>
            <person name="Zhou Y."/>
            <person name="Sheng Y."/>
            <person name="Liu T."/>
            <person name="Pan Y."/>
            <person name="Xia L."/>
            <person name="Li J."/>
            <person name="Zhao F."/>
            <person name="Cao W."/>
        </authorList>
    </citation>
    <scope>NUCLEOTIDE SEQUENCE</scope>
    <source>
        <strain evidence="1">Hyas-2018</strain>
    </source>
</reference>
<dbReference type="EMBL" id="CM023484">
    <property type="protein sequence ID" value="KAH6932125.1"/>
    <property type="molecule type" value="Genomic_DNA"/>
</dbReference>
<keyword evidence="2" id="KW-1185">Reference proteome</keyword>
<dbReference type="Proteomes" id="UP000821845">
    <property type="component" value="Chromosome 4"/>
</dbReference>
<evidence type="ECO:0000313" key="1">
    <source>
        <dbReference type="EMBL" id="KAH6932125.1"/>
    </source>
</evidence>
<sequence>MGAHNAVGDLMTAHLSNHRIRLGHAEHRPAVLREIDRASTHQGGPSERLQDDRSDQSPSPEHDAGQGRREAQRAGQSHGPEGGGEPRGPLRGRLAPQMQ</sequence>
<organism evidence="1 2">
    <name type="scientific">Hyalomma asiaticum</name>
    <name type="common">Tick</name>
    <dbReference type="NCBI Taxonomy" id="266040"/>
    <lineage>
        <taxon>Eukaryota</taxon>
        <taxon>Metazoa</taxon>
        <taxon>Ecdysozoa</taxon>
        <taxon>Arthropoda</taxon>
        <taxon>Chelicerata</taxon>
        <taxon>Arachnida</taxon>
        <taxon>Acari</taxon>
        <taxon>Parasitiformes</taxon>
        <taxon>Ixodida</taxon>
        <taxon>Ixodoidea</taxon>
        <taxon>Ixodidae</taxon>
        <taxon>Hyalomminae</taxon>
        <taxon>Hyalomma</taxon>
    </lineage>
</organism>
<protein>
    <submittedName>
        <fullName evidence="1">Uncharacterized protein</fullName>
    </submittedName>
</protein>
<comment type="caution">
    <text evidence="1">The sequence shown here is derived from an EMBL/GenBank/DDBJ whole genome shotgun (WGS) entry which is preliminary data.</text>
</comment>
<proteinExistence type="predicted"/>